<proteinExistence type="predicted"/>
<gene>
    <name evidence="1" type="ORF">GDO78_010199</name>
</gene>
<comment type="caution">
    <text evidence="1">The sequence shown here is derived from an EMBL/GenBank/DDBJ whole genome shotgun (WGS) entry which is preliminary data.</text>
</comment>
<evidence type="ECO:0000313" key="1">
    <source>
        <dbReference type="EMBL" id="KAG9480806.1"/>
    </source>
</evidence>
<evidence type="ECO:0000313" key="2">
    <source>
        <dbReference type="Proteomes" id="UP000770717"/>
    </source>
</evidence>
<accession>A0A8J6F5F3</accession>
<dbReference type="AlphaFoldDB" id="A0A8J6F5F3"/>
<name>A0A8J6F5F3_ELECQ</name>
<reference evidence="1" key="1">
    <citation type="thesis" date="2020" institute="ProQuest LLC" country="789 East Eisenhower Parkway, Ann Arbor, MI, USA">
        <title>Comparative Genomics and Chromosome Evolution.</title>
        <authorList>
            <person name="Mudd A.B."/>
        </authorList>
    </citation>
    <scope>NUCLEOTIDE SEQUENCE</scope>
    <source>
        <strain evidence="1">HN-11 Male</strain>
        <tissue evidence="1">Kidney and liver</tissue>
    </source>
</reference>
<dbReference type="EMBL" id="WNTK01000006">
    <property type="protein sequence ID" value="KAG9480806.1"/>
    <property type="molecule type" value="Genomic_DNA"/>
</dbReference>
<protein>
    <submittedName>
        <fullName evidence="1">Uncharacterized protein</fullName>
    </submittedName>
</protein>
<dbReference type="Proteomes" id="UP000770717">
    <property type="component" value="Unassembled WGS sequence"/>
</dbReference>
<organism evidence="1 2">
    <name type="scientific">Eleutherodactylus coqui</name>
    <name type="common">Puerto Rican coqui</name>
    <dbReference type="NCBI Taxonomy" id="57060"/>
    <lineage>
        <taxon>Eukaryota</taxon>
        <taxon>Metazoa</taxon>
        <taxon>Chordata</taxon>
        <taxon>Craniata</taxon>
        <taxon>Vertebrata</taxon>
        <taxon>Euteleostomi</taxon>
        <taxon>Amphibia</taxon>
        <taxon>Batrachia</taxon>
        <taxon>Anura</taxon>
        <taxon>Neobatrachia</taxon>
        <taxon>Hyloidea</taxon>
        <taxon>Eleutherodactylidae</taxon>
        <taxon>Eleutherodactylinae</taxon>
        <taxon>Eleutherodactylus</taxon>
        <taxon>Eleutherodactylus</taxon>
    </lineage>
</organism>
<keyword evidence="2" id="KW-1185">Reference proteome</keyword>
<sequence>MAPPAAVRLRYEGAFPRKRNHLRLRLRLPTTANGLADQVTKDRTAIGSHGWAESQPQACFVTSRFLLIFFSPFSVSFRSSLSAEQKPFLGVF</sequence>